<dbReference type="PROSITE" id="PS50043">
    <property type="entry name" value="HTH_LUXR_2"/>
    <property type="match status" value="1"/>
</dbReference>
<evidence type="ECO:0000256" key="1">
    <source>
        <dbReference type="ARBA" id="ARBA00023015"/>
    </source>
</evidence>
<keyword evidence="2" id="KW-0238">DNA-binding</keyword>
<accession>A0ABX0DGF2</accession>
<keyword evidence="3" id="KW-0804">Transcription</keyword>
<feature type="domain" description="HTH luxR-type" evidence="4">
    <location>
        <begin position="828"/>
        <end position="891"/>
    </location>
</feature>
<dbReference type="Pfam" id="PF00196">
    <property type="entry name" value="GerE"/>
    <property type="match status" value="1"/>
</dbReference>
<dbReference type="EMBL" id="JAAKZI010000013">
    <property type="protein sequence ID" value="NGN83615.1"/>
    <property type="molecule type" value="Genomic_DNA"/>
</dbReference>
<evidence type="ECO:0000313" key="5">
    <source>
        <dbReference type="EMBL" id="NGN83615.1"/>
    </source>
</evidence>
<dbReference type="Proteomes" id="UP000479226">
    <property type="component" value="Unassembled WGS sequence"/>
</dbReference>
<dbReference type="Gene3D" id="1.10.10.10">
    <property type="entry name" value="Winged helix-like DNA-binding domain superfamily/Winged helix DNA-binding domain"/>
    <property type="match status" value="1"/>
</dbReference>
<evidence type="ECO:0000256" key="2">
    <source>
        <dbReference type="ARBA" id="ARBA00023125"/>
    </source>
</evidence>
<evidence type="ECO:0000256" key="3">
    <source>
        <dbReference type="ARBA" id="ARBA00023163"/>
    </source>
</evidence>
<evidence type="ECO:0000313" key="6">
    <source>
        <dbReference type="Proteomes" id="UP000479226"/>
    </source>
</evidence>
<dbReference type="InterPro" id="IPR000792">
    <property type="entry name" value="Tscrpt_reg_LuxR_C"/>
</dbReference>
<dbReference type="PANTHER" id="PTHR44688:SF16">
    <property type="entry name" value="DNA-BINDING TRANSCRIPTIONAL ACTIVATOR DEVR_DOSR"/>
    <property type="match status" value="1"/>
</dbReference>
<dbReference type="InterPro" id="IPR036388">
    <property type="entry name" value="WH-like_DNA-bd_sf"/>
</dbReference>
<dbReference type="Gene3D" id="3.40.50.300">
    <property type="entry name" value="P-loop containing nucleotide triphosphate hydrolases"/>
    <property type="match status" value="1"/>
</dbReference>
<dbReference type="SMART" id="SM00421">
    <property type="entry name" value="HTH_LUXR"/>
    <property type="match status" value="1"/>
</dbReference>
<reference evidence="5 6" key="1">
    <citation type="submission" date="2020-02" db="EMBL/GenBank/DDBJ databases">
        <title>Genome sequence of the type strain DSM 27180 of Arthrobacter silviterrae.</title>
        <authorList>
            <person name="Gao J."/>
            <person name="Sun J."/>
        </authorList>
    </citation>
    <scope>NUCLEOTIDE SEQUENCE [LARGE SCALE GENOMIC DNA]</scope>
    <source>
        <strain evidence="5 6">DSM 27180</strain>
    </source>
</reference>
<dbReference type="SUPFAM" id="SSF52540">
    <property type="entry name" value="P-loop containing nucleoside triphosphate hydrolases"/>
    <property type="match status" value="1"/>
</dbReference>
<gene>
    <name evidence="5" type="ORF">G6N77_09120</name>
</gene>
<comment type="caution">
    <text evidence="5">The sequence shown here is derived from an EMBL/GenBank/DDBJ whole genome shotgun (WGS) entry which is preliminary data.</text>
</comment>
<keyword evidence="6" id="KW-1185">Reference proteome</keyword>
<dbReference type="InterPro" id="IPR027417">
    <property type="entry name" value="P-loop_NTPase"/>
</dbReference>
<dbReference type="RefSeq" id="WP_165181747.1">
    <property type="nucleotide sequence ID" value="NZ_JAAKZI010000013.1"/>
</dbReference>
<dbReference type="PRINTS" id="PR00038">
    <property type="entry name" value="HTHLUXR"/>
</dbReference>
<dbReference type="SUPFAM" id="SSF46894">
    <property type="entry name" value="C-terminal effector domain of the bipartite response regulators"/>
    <property type="match status" value="1"/>
</dbReference>
<proteinExistence type="predicted"/>
<keyword evidence="1" id="KW-0805">Transcription regulation</keyword>
<name>A0ABX0DGF2_9MICC</name>
<dbReference type="CDD" id="cd06170">
    <property type="entry name" value="LuxR_C_like"/>
    <property type="match status" value="1"/>
</dbReference>
<evidence type="ECO:0000259" key="4">
    <source>
        <dbReference type="PROSITE" id="PS50043"/>
    </source>
</evidence>
<dbReference type="InterPro" id="IPR016032">
    <property type="entry name" value="Sig_transdc_resp-reg_C-effctor"/>
</dbReference>
<sequence length="891" mass="95965">MDQTLAAINDPATYGAVVVGPWGVGKTTLARAVEAQLADTTHVVRLFGSGAETSVAYASLAVWMARLAPGAADSPASIIHGLDRLIHDDADGRDVLLVIDDLPALDPMSVGVVMHLLLSGGAKALVLARDAGQLPEDLVWLAKDGLLSELRLDYFNRAEVGELVAKATKTMVSASAVTALHKASNGIPLVLQALFREQVASGSLKLRRGVWVLSGRVNADPGSALADIVRTRLGRESEAVRLGVEKLSLLGTAPLSIVSAALGQETVWEMEERGFLAIDAAGRHHARLSERYVGEIVRGSLDPERMMELLVELSEVLNHEVDSLDSQELMALAAWTLDAGLVLEPRFGLAAARRALTHFDPLLALRCTVHIPPGHALFLEAVQLRSEAYGIVADYRGAVDVLDAVAPEQLAGLALQDYCRWVLALTGALLWVPEGYARIPGILAEAESRLRVEQRRGEGRLDQGAGAPPGAAVVPESAVPESELLAARQLLRLAYFEYQVHRGEFAEIVAELEEASHDSDLHYSLNCACLLVPTLAVLGRELDAVAVGHRVIKEIEDRGISLKFARHCRDGLTLALTWSGRWLESVELLSSELETMPQTAQYRGGLLELSLGLAQAYAGRGSAAAEVLLAAAAQLEVRESDNALGLAYSALAFTLAQDNNEKDAMEYLALAASAGSPTLWTNRAMAEFFRLMALRWLDDPDAGEKLHASARADLRQGRFSTASMSLFGGTITGTEKDFALLEDVSLHRQGPMPEINVMLARSCRRHDPVLALEAAAAAQMLKLDAVESRCAVLALDFARETGANALAREAKQRLDRLTAKLARLPLQPRTEGVKLTQRELQVAKLAKRGLGNRAIAGRIGVSVRTVEGHLYQVYSKLGITSRSELEQDQDL</sequence>
<dbReference type="PANTHER" id="PTHR44688">
    <property type="entry name" value="DNA-BINDING TRANSCRIPTIONAL ACTIVATOR DEVR_DOSR"/>
    <property type="match status" value="1"/>
</dbReference>
<protein>
    <recommendedName>
        <fullName evidence="4">HTH luxR-type domain-containing protein</fullName>
    </recommendedName>
</protein>
<organism evidence="5 6">
    <name type="scientific">Arthrobacter silviterrae</name>
    <dbReference type="NCBI Taxonomy" id="2026658"/>
    <lineage>
        <taxon>Bacteria</taxon>
        <taxon>Bacillati</taxon>
        <taxon>Actinomycetota</taxon>
        <taxon>Actinomycetes</taxon>
        <taxon>Micrococcales</taxon>
        <taxon>Micrococcaceae</taxon>
        <taxon>Arthrobacter</taxon>
    </lineage>
</organism>